<gene>
    <name evidence="1" type="ORF">DSOL_2388</name>
</gene>
<keyword evidence="2" id="KW-1185">Reference proteome</keyword>
<organism evidence="1 2">
    <name type="scientific">Desulfosporosinus metallidurans</name>
    <dbReference type="NCBI Taxonomy" id="1888891"/>
    <lineage>
        <taxon>Bacteria</taxon>
        <taxon>Bacillati</taxon>
        <taxon>Bacillota</taxon>
        <taxon>Clostridia</taxon>
        <taxon>Eubacteriales</taxon>
        <taxon>Desulfitobacteriaceae</taxon>
        <taxon>Desulfosporosinus</taxon>
    </lineage>
</organism>
<dbReference type="OrthoDB" id="8960711at2"/>
<protein>
    <submittedName>
        <fullName evidence="1">Uncharacterized protein</fullName>
    </submittedName>
</protein>
<dbReference type="AlphaFoldDB" id="A0A1Q8QWL9"/>
<name>A0A1Q8QWL9_9FIRM</name>
<evidence type="ECO:0000313" key="2">
    <source>
        <dbReference type="Proteomes" id="UP000186102"/>
    </source>
</evidence>
<dbReference type="RefSeq" id="WP_075365006.1">
    <property type="nucleotide sequence ID" value="NZ_MLBF01000015.1"/>
</dbReference>
<evidence type="ECO:0000313" key="1">
    <source>
        <dbReference type="EMBL" id="OLN31700.1"/>
    </source>
</evidence>
<dbReference type="EMBL" id="MLBF01000015">
    <property type="protein sequence ID" value="OLN31700.1"/>
    <property type="molecule type" value="Genomic_DNA"/>
</dbReference>
<proteinExistence type="predicted"/>
<dbReference type="STRING" id="1888891.DSOL_2388"/>
<comment type="caution">
    <text evidence="1">The sequence shown here is derived from an EMBL/GenBank/DDBJ whole genome shotgun (WGS) entry which is preliminary data.</text>
</comment>
<sequence>MDKRVAVLDELIKKRINNVDLSGEYTHIRGYHGCRPISIDNYYQNGIKPIEKEFAKREAIFRICDQWITEEKVIDRFNKSWDALKHPHKSVWLTYSENEFFNSSGHYLIYGSEFLCGMAAQLFCQPNLKRLGIPTIFHCDIPLQNIPEAYLSGINQQICMRDSSGGFRVYGEVLAEEIVGHSHPTTIFDPLTSSTYCYKAQR</sequence>
<dbReference type="Proteomes" id="UP000186102">
    <property type="component" value="Unassembled WGS sequence"/>
</dbReference>
<accession>A0A1Q8QWL9</accession>
<reference evidence="1 2" key="1">
    <citation type="submission" date="2016-09" db="EMBL/GenBank/DDBJ databases">
        <title>Complete genome of Desulfosporosinus sp. OL.</title>
        <authorList>
            <person name="Mardanov A."/>
            <person name="Beletsky A."/>
            <person name="Panova A."/>
            <person name="Karnachuk O."/>
            <person name="Ravin N."/>
        </authorList>
    </citation>
    <scope>NUCLEOTIDE SEQUENCE [LARGE SCALE GENOMIC DNA]</scope>
    <source>
        <strain evidence="1 2">OL</strain>
    </source>
</reference>